<dbReference type="Gene3D" id="6.10.250.980">
    <property type="match status" value="1"/>
</dbReference>
<keyword evidence="2" id="KW-0805">Transcription regulation</keyword>
<gene>
    <name evidence="6" type="ORF">CHS0354_025564</name>
</gene>
<feature type="domain" description="Orange" evidence="5">
    <location>
        <begin position="35"/>
        <end position="70"/>
    </location>
</feature>
<dbReference type="GO" id="GO:0006355">
    <property type="term" value="P:regulation of DNA-templated transcription"/>
    <property type="evidence" value="ECO:0007669"/>
    <property type="project" value="InterPro"/>
</dbReference>
<evidence type="ECO:0000256" key="4">
    <source>
        <dbReference type="ARBA" id="ARBA00023242"/>
    </source>
</evidence>
<dbReference type="GO" id="GO:0003677">
    <property type="term" value="F:DNA binding"/>
    <property type="evidence" value="ECO:0007669"/>
    <property type="project" value="InterPro"/>
</dbReference>
<dbReference type="InterPro" id="IPR003650">
    <property type="entry name" value="Orange_dom"/>
</dbReference>
<dbReference type="SUPFAM" id="SSF158457">
    <property type="entry name" value="Orange domain-like"/>
    <property type="match status" value="1"/>
</dbReference>
<reference evidence="6" key="3">
    <citation type="submission" date="2023-05" db="EMBL/GenBank/DDBJ databases">
        <authorList>
            <person name="Smith C.H."/>
        </authorList>
    </citation>
    <scope>NUCLEOTIDE SEQUENCE</scope>
    <source>
        <strain evidence="6">CHS0354</strain>
        <tissue evidence="6">Mantle</tissue>
    </source>
</reference>
<protein>
    <recommendedName>
        <fullName evidence="5">Orange domain-containing protein</fullName>
    </recommendedName>
</protein>
<keyword evidence="3" id="KW-0804">Transcription</keyword>
<keyword evidence="4" id="KW-0539">Nucleus</keyword>
<dbReference type="PANTHER" id="PTHR10985">
    <property type="entry name" value="BASIC HELIX-LOOP-HELIX TRANSCRIPTION FACTOR, HES-RELATED"/>
    <property type="match status" value="1"/>
</dbReference>
<accession>A0AAE0VMU1</accession>
<sequence>MDKADVLELTVKYLQTVQRNQISAAIASDPIAAVKYESGFQDCTQETMRYLKFQDGRSNLAKRLENHLKETVTDVLRAREDPNHVNEQSTPLTVVGSHFRQNDSMTFQPISLPISAVREATPCSHQNEPRDVISSSSVNQDKSKSFIFIHKPTLFSRPPSNVSVSAMLT</sequence>
<dbReference type="Pfam" id="PF07527">
    <property type="entry name" value="Hairy_orange"/>
    <property type="match status" value="1"/>
</dbReference>
<keyword evidence="7" id="KW-1185">Reference proteome</keyword>
<evidence type="ECO:0000256" key="2">
    <source>
        <dbReference type="ARBA" id="ARBA00023015"/>
    </source>
</evidence>
<reference evidence="6" key="1">
    <citation type="journal article" date="2021" name="Genome Biol. Evol.">
        <title>A High-Quality Reference Genome for a Parasitic Bivalve with Doubly Uniparental Inheritance (Bivalvia: Unionida).</title>
        <authorList>
            <person name="Smith C.H."/>
        </authorList>
    </citation>
    <scope>NUCLEOTIDE SEQUENCE</scope>
    <source>
        <strain evidence="6">CHS0354</strain>
    </source>
</reference>
<reference evidence="6" key="2">
    <citation type="journal article" date="2021" name="Genome Biol. Evol.">
        <title>Developing a high-quality reference genome for a parasitic bivalve with doubly uniparental inheritance (Bivalvia: Unionida).</title>
        <authorList>
            <person name="Smith C.H."/>
        </authorList>
    </citation>
    <scope>NUCLEOTIDE SEQUENCE</scope>
    <source>
        <strain evidence="6">CHS0354</strain>
        <tissue evidence="6">Mantle</tissue>
    </source>
</reference>
<dbReference type="EMBL" id="JAEAOA010001522">
    <property type="protein sequence ID" value="KAK3583441.1"/>
    <property type="molecule type" value="Genomic_DNA"/>
</dbReference>
<evidence type="ECO:0000256" key="1">
    <source>
        <dbReference type="ARBA" id="ARBA00004123"/>
    </source>
</evidence>
<evidence type="ECO:0000313" key="7">
    <source>
        <dbReference type="Proteomes" id="UP001195483"/>
    </source>
</evidence>
<dbReference type="AlphaFoldDB" id="A0AAE0VMU1"/>
<dbReference type="GO" id="GO:0005634">
    <property type="term" value="C:nucleus"/>
    <property type="evidence" value="ECO:0007669"/>
    <property type="project" value="UniProtKB-SubCell"/>
</dbReference>
<dbReference type="Proteomes" id="UP001195483">
    <property type="component" value="Unassembled WGS sequence"/>
</dbReference>
<name>A0AAE0VMU1_9BIVA</name>
<evidence type="ECO:0000313" key="6">
    <source>
        <dbReference type="EMBL" id="KAK3583441.1"/>
    </source>
</evidence>
<comment type="subcellular location">
    <subcellularLocation>
        <location evidence="1">Nucleus</location>
    </subcellularLocation>
</comment>
<comment type="caution">
    <text evidence="6">The sequence shown here is derived from an EMBL/GenBank/DDBJ whole genome shotgun (WGS) entry which is preliminary data.</text>
</comment>
<organism evidence="6 7">
    <name type="scientific">Potamilus streckersoni</name>
    <dbReference type="NCBI Taxonomy" id="2493646"/>
    <lineage>
        <taxon>Eukaryota</taxon>
        <taxon>Metazoa</taxon>
        <taxon>Spiralia</taxon>
        <taxon>Lophotrochozoa</taxon>
        <taxon>Mollusca</taxon>
        <taxon>Bivalvia</taxon>
        <taxon>Autobranchia</taxon>
        <taxon>Heteroconchia</taxon>
        <taxon>Palaeoheterodonta</taxon>
        <taxon>Unionida</taxon>
        <taxon>Unionoidea</taxon>
        <taxon>Unionidae</taxon>
        <taxon>Ambleminae</taxon>
        <taxon>Lampsilini</taxon>
        <taxon>Potamilus</taxon>
    </lineage>
</organism>
<proteinExistence type="predicted"/>
<dbReference type="InterPro" id="IPR050370">
    <property type="entry name" value="HES_HEY"/>
</dbReference>
<evidence type="ECO:0000259" key="5">
    <source>
        <dbReference type="Pfam" id="PF07527"/>
    </source>
</evidence>
<evidence type="ECO:0000256" key="3">
    <source>
        <dbReference type="ARBA" id="ARBA00023163"/>
    </source>
</evidence>